<dbReference type="Gene3D" id="1.20.940.10">
    <property type="entry name" value="Functional domain of the splicing factor Prp18"/>
    <property type="match status" value="1"/>
</dbReference>
<feature type="compositionally biased region" description="Low complexity" evidence="10">
    <location>
        <begin position="1025"/>
        <end position="1039"/>
    </location>
</feature>
<dbReference type="PANTHER" id="PTHR13923">
    <property type="entry name" value="SEC31-RELATED PROTEIN"/>
    <property type="match status" value="1"/>
</dbReference>
<keyword evidence="8" id="KW-0653">Protein transport</keyword>
<sequence>MGLWRETTRLATAAWAPAGAPHGGWLVTGTLADPSARGAPQVEVFDVLAPVSKTVSGGVAAPIPPTPRGDQDLFGSSGGAEEFSVTPQAQVDVSLRPIRSSRAAAPFHRIAWGGVGRGKHGAHGVIAGGLDDGTLQVWDASALCQGHSRGSAEEALLYGGASQKRRHSGPVRGLDFNPFVTTLLASGGPENEVLVWDLVNASAPVIHHTAAPAAPSADGGSGGGGSAFSSMCGPPSQISAVAWNRRVQHILASGAGNGNAVVWDLKQKRPVISFSDPVARTRVSALAWHPEVATQIMVASDDDRSTSLKMWDLRNAHAPYRELHGHQRGVLALSWCPQDSAFLLSSGRDGRTICWDVSATAAPGGNAEEEIAFELPVVSSWYFDVQWSPCTPGLFCTSSFSGTVSVWSLLDTAGGASGAAAAAAMDNARGGRNGLGGDAFLRESFGAAAFDGSAAAPAETADAASVKRLMRAPKWHQRTCGASFGFGGQLAYFTEAAHRLGTAEVHTALDGLDEAVRRLLELIQGGYDLAQYCFERASQEGERDQVEMWQVLGALFSSSTRQRLLSILGGYQLPASALDANGGHEMVGLYLSAPLVHVERVWPATTPVEERVAAGGEYGADGAETNKPAATTDGSGGGGADHFGGFDPNGPAPWDVPASPHTDAVATDAYRGSGSGSASAAPAHRAGHATLREALLRGGLTAAIEQCIGEARVPDALLLASCAGGSVWSDTVRQCLAQVAPTDDTVRAMLGALVLADTSCVAAAVRRDNWRDILCFLLVYGSSEELATGCAHIAEQCLRLNDVQAALIAYIGGGDVSGAVRIWRAHGSVEFDLVEKVLILCEARRAAEGATGVALPEGEAMEAVEAVAQTLANNGQAELAAKLLSHAAPNSLLLEQTRRLLGEAAGASTMRTASSWSSGPSAYASNQPAAGGPYGASMPPPVATSAGQRYGAGNRTSPTTARAPVVAAYAPYGNATGQPPPRTSPDVASGMPATRPPPPVPSISPRMPAAGAPATRPMPPPPPASGSLPTTRPAPATTPIKPPAPPNSDTLTHEARSPSSRLPPSAEVASRAHPPPHPLSTTGIPIAQVDLNTIPAPYRPIATTLVRTHDACAQRAVAGLERKKIVDIDRKLGALLIRLAQQDIPEGACNKLRQLCTALDAHNLDSASNAHLQLTRDHYDGNSAWIMAIKRLLEVAARVGY</sequence>
<dbReference type="Proteomes" id="UP001301350">
    <property type="component" value="Unassembled WGS sequence"/>
</dbReference>
<keyword evidence="7" id="KW-0931">ER-Golgi transport</keyword>
<dbReference type="PROSITE" id="PS00678">
    <property type="entry name" value="WD_REPEATS_1"/>
    <property type="match status" value="1"/>
</dbReference>
<dbReference type="PROSITE" id="PS50082">
    <property type="entry name" value="WD_REPEATS_2"/>
    <property type="match status" value="3"/>
</dbReference>
<evidence type="ECO:0000256" key="5">
    <source>
        <dbReference type="ARBA" id="ARBA00022737"/>
    </source>
</evidence>
<keyword evidence="6" id="KW-0256">Endoplasmic reticulum</keyword>
<name>A0AAV9IWN7_CYACA</name>
<feature type="region of interest" description="Disordered" evidence="10">
    <location>
        <begin position="934"/>
        <end position="1083"/>
    </location>
</feature>
<accession>A0AAV9IWN7</accession>
<evidence type="ECO:0000256" key="2">
    <source>
        <dbReference type="ARBA" id="ARBA00009358"/>
    </source>
</evidence>
<comment type="caution">
    <text evidence="11">The sequence shown here is derived from an EMBL/GenBank/DDBJ whole genome shotgun (WGS) entry which is preliminary data.</text>
</comment>
<dbReference type="PROSITE" id="PS50294">
    <property type="entry name" value="WD_REPEATS_REGION"/>
    <property type="match status" value="1"/>
</dbReference>
<gene>
    <name evidence="11" type="ORF">CDCA_CDCA09G2702</name>
</gene>
<dbReference type="GO" id="GO:0030127">
    <property type="term" value="C:COPII vesicle coat"/>
    <property type="evidence" value="ECO:0007669"/>
    <property type="project" value="TreeGrafter"/>
</dbReference>
<dbReference type="PANTHER" id="PTHR13923:SF11">
    <property type="entry name" value="SECRETORY 31, ISOFORM D"/>
    <property type="match status" value="1"/>
</dbReference>
<evidence type="ECO:0000256" key="3">
    <source>
        <dbReference type="ARBA" id="ARBA00022448"/>
    </source>
</evidence>
<dbReference type="InterPro" id="IPR036322">
    <property type="entry name" value="WD40_repeat_dom_sf"/>
</dbReference>
<keyword evidence="5" id="KW-0677">Repeat</keyword>
<feature type="region of interest" description="Disordered" evidence="10">
    <location>
        <begin position="617"/>
        <end position="654"/>
    </location>
</feature>
<evidence type="ECO:0000256" key="6">
    <source>
        <dbReference type="ARBA" id="ARBA00022824"/>
    </source>
</evidence>
<protein>
    <recommendedName>
        <fullName evidence="13">Ancestral coatomer element 1 Sec16/Sec31 domain-containing protein</fullName>
    </recommendedName>
</protein>
<evidence type="ECO:0008006" key="13">
    <source>
        <dbReference type="Google" id="ProtNLM"/>
    </source>
</evidence>
<dbReference type="GO" id="GO:0015031">
    <property type="term" value="P:protein transport"/>
    <property type="evidence" value="ECO:0007669"/>
    <property type="project" value="UniProtKB-KW"/>
</dbReference>
<dbReference type="Gene3D" id="1.25.40.1030">
    <property type="match status" value="1"/>
</dbReference>
<evidence type="ECO:0000256" key="8">
    <source>
        <dbReference type="ARBA" id="ARBA00022927"/>
    </source>
</evidence>
<organism evidence="11 12">
    <name type="scientific">Cyanidium caldarium</name>
    <name type="common">Red alga</name>
    <dbReference type="NCBI Taxonomy" id="2771"/>
    <lineage>
        <taxon>Eukaryota</taxon>
        <taxon>Rhodophyta</taxon>
        <taxon>Bangiophyceae</taxon>
        <taxon>Cyanidiales</taxon>
        <taxon>Cyanidiaceae</taxon>
        <taxon>Cyanidium</taxon>
    </lineage>
</organism>
<proteinExistence type="inferred from homology"/>
<keyword evidence="12" id="KW-1185">Reference proteome</keyword>
<evidence type="ECO:0000256" key="4">
    <source>
        <dbReference type="ARBA" id="ARBA00022574"/>
    </source>
</evidence>
<dbReference type="AlphaFoldDB" id="A0AAV9IWN7"/>
<evidence type="ECO:0000256" key="1">
    <source>
        <dbReference type="ARBA" id="ARBA00004240"/>
    </source>
</evidence>
<feature type="repeat" description="WD" evidence="9">
    <location>
        <begin position="231"/>
        <end position="273"/>
    </location>
</feature>
<dbReference type="GO" id="GO:0005198">
    <property type="term" value="F:structural molecule activity"/>
    <property type="evidence" value="ECO:0007669"/>
    <property type="project" value="TreeGrafter"/>
</dbReference>
<evidence type="ECO:0000313" key="12">
    <source>
        <dbReference type="Proteomes" id="UP001301350"/>
    </source>
</evidence>
<reference evidence="11 12" key="1">
    <citation type="submission" date="2022-07" db="EMBL/GenBank/DDBJ databases">
        <title>Genome-wide signatures of adaptation to extreme environments.</title>
        <authorList>
            <person name="Cho C.H."/>
            <person name="Yoon H.S."/>
        </authorList>
    </citation>
    <scope>NUCLEOTIDE SEQUENCE [LARGE SCALE GENOMIC DNA]</scope>
    <source>
        <strain evidence="11 12">DBV 063 E5</strain>
    </source>
</reference>
<feature type="compositionally biased region" description="Low complexity" evidence="10">
    <location>
        <begin position="959"/>
        <end position="972"/>
    </location>
</feature>
<keyword evidence="3" id="KW-0813">Transport</keyword>
<dbReference type="Pfam" id="PF00400">
    <property type="entry name" value="WD40"/>
    <property type="match status" value="1"/>
</dbReference>
<dbReference type="SMART" id="SM00320">
    <property type="entry name" value="WD40"/>
    <property type="match status" value="6"/>
</dbReference>
<comment type="subcellular location">
    <subcellularLocation>
        <location evidence="1">Endoplasmic reticulum</location>
    </subcellularLocation>
</comment>
<feature type="compositionally biased region" description="Low complexity" evidence="10">
    <location>
        <begin position="1003"/>
        <end position="1015"/>
    </location>
</feature>
<dbReference type="GO" id="GO:0090110">
    <property type="term" value="P:COPII-coated vesicle cargo loading"/>
    <property type="evidence" value="ECO:0007669"/>
    <property type="project" value="TreeGrafter"/>
</dbReference>
<feature type="repeat" description="WD" evidence="9">
    <location>
        <begin position="164"/>
        <end position="198"/>
    </location>
</feature>
<dbReference type="GO" id="GO:0007029">
    <property type="term" value="P:endoplasmic reticulum organization"/>
    <property type="evidence" value="ECO:0007669"/>
    <property type="project" value="TreeGrafter"/>
</dbReference>
<comment type="similarity">
    <text evidence="2">Belongs to the WD repeat SEC31 family.</text>
</comment>
<dbReference type="InterPro" id="IPR040251">
    <property type="entry name" value="SEC31-like"/>
</dbReference>
<evidence type="ECO:0000256" key="10">
    <source>
        <dbReference type="SAM" id="MobiDB-lite"/>
    </source>
</evidence>
<evidence type="ECO:0000313" key="11">
    <source>
        <dbReference type="EMBL" id="KAK4536677.1"/>
    </source>
</evidence>
<dbReference type="InterPro" id="IPR001680">
    <property type="entry name" value="WD40_rpt"/>
</dbReference>
<dbReference type="InterPro" id="IPR019775">
    <property type="entry name" value="WD40_repeat_CS"/>
</dbReference>
<dbReference type="Gene3D" id="2.130.10.10">
    <property type="entry name" value="YVTN repeat-like/Quinoprotein amine dehydrogenase"/>
    <property type="match status" value="1"/>
</dbReference>
<dbReference type="SUPFAM" id="SSF50978">
    <property type="entry name" value="WD40 repeat-like"/>
    <property type="match status" value="1"/>
</dbReference>
<dbReference type="EMBL" id="JANCYW010000009">
    <property type="protein sequence ID" value="KAK4536677.1"/>
    <property type="molecule type" value="Genomic_DNA"/>
</dbReference>
<evidence type="ECO:0000256" key="7">
    <source>
        <dbReference type="ARBA" id="ARBA00022892"/>
    </source>
</evidence>
<dbReference type="GO" id="GO:0070971">
    <property type="term" value="C:endoplasmic reticulum exit site"/>
    <property type="evidence" value="ECO:0007669"/>
    <property type="project" value="TreeGrafter"/>
</dbReference>
<evidence type="ECO:0000256" key="9">
    <source>
        <dbReference type="PROSITE-ProRule" id="PRU00221"/>
    </source>
</evidence>
<keyword evidence="4 9" id="KW-0853">WD repeat</keyword>
<dbReference type="InterPro" id="IPR015943">
    <property type="entry name" value="WD40/YVTN_repeat-like_dom_sf"/>
</dbReference>
<feature type="repeat" description="WD" evidence="9">
    <location>
        <begin position="323"/>
        <end position="358"/>
    </location>
</feature>